<dbReference type="GO" id="GO:0046872">
    <property type="term" value="F:metal ion binding"/>
    <property type="evidence" value="ECO:0007669"/>
    <property type="project" value="InterPro"/>
</dbReference>
<keyword evidence="3 4" id="KW-0067">ATP-binding</keyword>
<comment type="caution">
    <text evidence="6">The sequence shown here is derived from an EMBL/GenBank/DDBJ whole genome shotgun (WGS) entry which is preliminary data.</text>
</comment>
<dbReference type="EMBL" id="JASWJB010000222">
    <property type="protein sequence ID" value="KAK2593241.1"/>
    <property type="molecule type" value="Genomic_DNA"/>
</dbReference>
<evidence type="ECO:0000313" key="6">
    <source>
        <dbReference type="EMBL" id="KAK2593241.1"/>
    </source>
</evidence>
<dbReference type="Proteomes" id="UP001251528">
    <property type="component" value="Unassembled WGS sequence"/>
</dbReference>
<evidence type="ECO:0000256" key="3">
    <source>
        <dbReference type="ARBA" id="ARBA00022840"/>
    </source>
</evidence>
<protein>
    <recommendedName>
        <fullName evidence="5">ATP-grasp domain-containing protein</fullName>
    </recommendedName>
</protein>
<evidence type="ECO:0000313" key="7">
    <source>
        <dbReference type="Proteomes" id="UP001251528"/>
    </source>
</evidence>
<dbReference type="Gene3D" id="3.40.50.20">
    <property type="match status" value="1"/>
</dbReference>
<organism evidence="6 7">
    <name type="scientific">Conoideocrella luteorostrata</name>
    <dbReference type="NCBI Taxonomy" id="1105319"/>
    <lineage>
        <taxon>Eukaryota</taxon>
        <taxon>Fungi</taxon>
        <taxon>Dikarya</taxon>
        <taxon>Ascomycota</taxon>
        <taxon>Pezizomycotina</taxon>
        <taxon>Sordariomycetes</taxon>
        <taxon>Hypocreomycetidae</taxon>
        <taxon>Hypocreales</taxon>
        <taxon>Clavicipitaceae</taxon>
        <taxon>Conoideocrella</taxon>
    </lineage>
</organism>
<name>A0AAJ0CM27_9HYPO</name>
<gene>
    <name evidence="6" type="ORF">QQS21_009081</name>
</gene>
<dbReference type="Pfam" id="PF18130">
    <property type="entry name" value="ATPgrasp_N"/>
    <property type="match status" value="1"/>
</dbReference>
<dbReference type="InterPro" id="IPR041472">
    <property type="entry name" value="BL00235/CARNS1_N"/>
</dbReference>
<dbReference type="PROSITE" id="PS50975">
    <property type="entry name" value="ATP_GRASP"/>
    <property type="match status" value="1"/>
</dbReference>
<feature type="non-terminal residue" evidence="6">
    <location>
        <position position="548"/>
    </location>
</feature>
<dbReference type="PANTHER" id="PTHR43585:SF2">
    <property type="entry name" value="ATP-GRASP ENZYME FSQD"/>
    <property type="match status" value="1"/>
</dbReference>
<dbReference type="PANTHER" id="PTHR43585">
    <property type="entry name" value="FUMIPYRROLE BIOSYNTHESIS PROTEIN C"/>
    <property type="match status" value="1"/>
</dbReference>
<evidence type="ECO:0000259" key="5">
    <source>
        <dbReference type="PROSITE" id="PS50975"/>
    </source>
</evidence>
<dbReference type="Gene3D" id="3.30.470.20">
    <property type="entry name" value="ATP-grasp fold, B domain"/>
    <property type="match status" value="1"/>
</dbReference>
<dbReference type="AlphaFoldDB" id="A0AAJ0CM27"/>
<reference evidence="6" key="1">
    <citation type="submission" date="2023-06" db="EMBL/GenBank/DDBJ databases">
        <title>Conoideocrella luteorostrata (Hypocreales: Clavicipitaceae), a potential biocontrol fungus for elongate hemlock scale in United States Christmas tree production areas.</title>
        <authorList>
            <person name="Barrett H."/>
            <person name="Lovett B."/>
            <person name="Macias A.M."/>
            <person name="Stajich J.E."/>
            <person name="Kasson M.T."/>
        </authorList>
    </citation>
    <scope>NUCLEOTIDE SEQUENCE</scope>
    <source>
        <strain evidence="6">ARSEF 14590</strain>
    </source>
</reference>
<dbReference type="GO" id="GO:0005524">
    <property type="term" value="F:ATP binding"/>
    <property type="evidence" value="ECO:0007669"/>
    <property type="project" value="UniProtKB-UniRule"/>
</dbReference>
<keyword evidence="2 4" id="KW-0547">Nucleotide-binding</keyword>
<dbReference type="SUPFAM" id="SSF56059">
    <property type="entry name" value="Glutathione synthetase ATP-binding domain-like"/>
    <property type="match status" value="1"/>
</dbReference>
<keyword evidence="7" id="KW-1185">Reference proteome</keyword>
<dbReference type="InterPro" id="IPR011761">
    <property type="entry name" value="ATP-grasp"/>
</dbReference>
<dbReference type="Pfam" id="PF13535">
    <property type="entry name" value="ATP-grasp_4"/>
    <property type="match status" value="1"/>
</dbReference>
<evidence type="ECO:0000256" key="1">
    <source>
        <dbReference type="ARBA" id="ARBA00022598"/>
    </source>
</evidence>
<keyword evidence="1" id="KW-0436">Ligase</keyword>
<evidence type="ECO:0000256" key="2">
    <source>
        <dbReference type="ARBA" id="ARBA00022741"/>
    </source>
</evidence>
<sequence length="548" mass="60661">MEATKVHKLQFQREPSQVLFECTWKIQPSYVDRLGQHAANRLFETFDVLLEPVIQTNGSFTALSLLPNVKELVGDKRILIASPSGEITEATVESLGSGAAMKFLRQLVSRVRTQGRVQLVKLILPCRRGYIVRSDIITLRMVDSEFAEFITSFTKPQQYFANDAVGELGYLIGLDQLFLKSVAGIVVRLDGDGDADQHRSVLSKSDIEALSLSLEGELDERLSFPWLVQEIHPRKTLAIIEAGRVHPRYGGTGPLVYRAAKALGLNIIAMDNPGHWMEGSEFTDWRQAFIPLALHDPPQDDFTDRIIETIKSCGFQVDGIMTLCESYMMPVARACELLGLPTQRPLPYNTATNKYKTSIFEGHRAYQASSTDEAIAITSKTADLLYPLIIKPCNGWSSEGVTLVYSPSEIPAAVEAIDVTRHGTAFVIEPYCSGPEVDVNLILLDGEILFFEVYDDMPKSADENGSGSLNTFIELNSVFPSALPADEIAILRDSFHATLLKMGFNSGMFHIEGRMQDSAVDYRVIDGIVDLHPLEKGAAWKNLANANT</sequence>
<proteinExistence type="predicted"/>
<dbReference type="GO" id="GO:0016874">
    <property type="term" value="F:ligase activity"/>
    <property type="evidence" value="ECO:0007669"/>
    <property type="project" value="UniProtKB-KW"/>
</dbReference>
<dbReference type="InterPro" id="IPR052032">
    <property type="entry name" value="ATP-dep_AA_Ligase"/>
</dbReference>
<feature type="domain" description="ATP-grasp" evidence="5">
    <location>
        <begin position="352"/>
        <end position="548"/>
    </location>
</feature>
<evidence type="ECO:0000256" key="4">
    <source>
        <dbReference type="PROSITE-ProRule" id="PRU00409"/>
    </source>
</evidence>
<accession>A0AAJ0CM27</accession>